<evidence type="ECO:0000256" key="8">
    <source>
        <dbReference type="ARBA" id="ARBA00023157"/>
    </source>
</evidence>
<keyword evidence="3" id="KW-0858">Xylan degradation</keyword>
<dbReference type="Gene3D" id="3.40.50.1820">
    <property type="entry name" value="alpha/beta hydrolase"/>
    <property type="match status" value="1"/>
</dbReference>
<evidence type="ECO:0000256" key="10">
    <source>
        <dbReference type="RuleBase" id="RU361238"/>
    </source>
</evidence>
<dbReference type="GO" id="GO:0030600">
    <property type="term" value="F:feruloyl esterase activity"/>
    <property type="evidence" value="ECO:0007669"/>
    <property type="project" value="UniProtKB-EC"/>
</dbReference>
<name>A0A1S9DT03_ASPOZ</name>
<evidence type="ECO:0000256" key="2">
    <source>
        <dbReference type="ARBA" id="ARBA00022487"/>
    </source>
</evidence>
<feature type="chain" id="PRO_5011816693" description="Carboxylic ester hydrolase" evidence="10">
    <location>
        <begin position="20"/>
        <end position="1083"/>
    </location>
</feature>
<evidence type="ECO:0000256" key="5">
    <source>
        <dbReference type="ARBA" id="ARBA00022729"/>
    </source>
</evidence>
<feature type="compositionally biased region" description="Basic residues" evidence="11">
    <location>
        <begin position="530"/>
        <end position="546"/>
    </location>
</feature>
<dbReference type="EC" id="3.1.1.-" evidence="10"/>
<dbReference type="VEuPathDB" id="FungiDB:AO090102000013"/>
<dbReference type="PANTHER" id="PTHR33938:SF15">
    <property type="entry name" value="FERULOYL ESTERASE B-RELATED"/>
    <property type="match status" value="1"/>
</dbReference>
<evidence type="ECO:0000313" key="13">
    <source>
        <dbReference type="Proteomes" id="UP000190312"/>
    </source>
</evidence>
<keyword evidence="8" id="KW-1015">Disulfide bond</keyword>
<feature type="region of interest" description="Disordered" evidence="11">
    <location>
        <begin position="527"/>
        <end position="615"/>
    </location>
</feature>
<dbReference type="EMBL" id="MKZY01000003">
    <property type="protein sequence ID" value="OOO12167.1"/>
    <property type="molecule type" value="Genomic_DNA"/>
</dbReference>
<keyword evidence="6 10" id="KW-0378">Hydrolase</keyword>
<evidence type="ECO:0000256" key="6">
    <source>
        <dbReference type="ARBA" id="ARBA00022801"/>
    </source>
</evidence>
<evidence type="ECO:0000256" key="7">
    <source>
        <dbReference type="ARBA" id="ARBA00022837"/>
    </source>
</evidence>
<evidence type="ECO:0000313" key="12">
    <source>
        <dbReference type="EMBL" id="OOO12167.1"/>
    </source>
</evidence>
<comment type="catalytic activity">
    <reaction evidence="9">
        <text>feruloyl-polysaccharide + H2O = ferulate + polysaccharide.</text>
        <dbReference type="EC" id="3.1.1.73"/>
    </reaction>
</comment>
<keyword evidence="3" id="KW-0119">Carbohydrate metabolism</keyword>
<feature type="compositionally biased region" description="Basic and acidic residues" evidence="11">
    <location>
        <begin position="597"/>
        <end position="615"/>
    </location>
</feature>
<gene>
    <name evidence="12" type="ORF">OAory_01086370</name>
</gene>
<accession>A0A1S9DT03</accession>
<sequence length="1083" mass="121664">MKVSLWLTLLGVNLSLALAVGTDFPASCQAFSPDTRAANAHREFTEYVPAGTNLSLPYNDATCARPNQVVTVDLCRVALYVETSNRSSVTTEIWLPRNWTGRFLGTGNGGIDGCIKYEDLAYGAANGFAVVGSNNGHNGTTAASFYQNSDVLADFAWRALHLSTVIGKEITQAFYGEPHRKSYYLGCSLGGRQGINSAVEFPDDFDGIIAGSPAVDFNSLVSWRASFFPITGSANSTGFISVSTWKDLIHAEVLTQCDTLDCVNDGIIEDPSLCNFCPEALKCTDDRINNCLSPAQVEIVRKVFSPMYGEDGQLIFPAMQPGSELEAADQLYTGKPFRYSKEWFQYVVYNPSWDPAEFDIHDAKVADDLNPQNIRTWPNDLSNYEKRGGKIITFHGQQDGKITSFNTERFYNHLATAMNMSSSELDNFFRFFRISDMSHCSSGPGAWAFGQGGSPAPAMTPFNGNENILAALVAWVEHGVAPETITGTKYVDDNPELGISFRRSHCRYPLRNTYIGGNHWEFTSEEMHGTRRLRRGSRHRQPSPKRQRTETPDASTSASIAQPAAELSEAKPAQPNAPVDSPGESKKQPTPETNQRCGDEKTPNERHHVNHEQHRSIGGRTAVFQNQHQSANIKCPGYPLFWFLPERFAAYAYRSTDILSFTESPPEIPTYKEPRLGTVPVGMVLNVPDHVDESAGIRARVAFDVAVLHVSLEPPIWIIASRTGRLLNSTDYCLNPSFATEKLRLIKVREMIQTHIIELTTYRHRFLLVLRSWRKERRLWEVRLAISQVRRGNNAIFQHPLTHEDLDRLCLWYREQQAADDRGEIDPSSFGRVTGMVNPCAKELQPNSQGGFVNDSIVTRFEKLKEAIRGVLARISTLQAQEHEERRRQREQHAKREQGAPDRGHNGICLPGDALLVDFEFDTEDPFPSASVIDPLPTDLEHRAAHYHWHVERHGVWAPKGLFKRATYLNTFQLAGPDDLSFFDKPRAEWPRGHQGLLFEHVDYVDDFQVHPWGIPATRFAQALRQQPRYTAAAIYSKKARMVLKSIEHWYFTNKEVAFGGIQDWPLPCGVRDGLLEVIQELQ</sequence>
<evidence type="ECO:0000256" key="1">
    <source>
        <dbReference type="ARBA" id="ARBA00006249"/>
    </source>
</evidence>
<dbReference type="GO" id="GO:0046872">
    <property type="term" value="F:metal ion binding"/>
    <property type="evidence" value="ECO:0007669"/>
    <property type="project" value="UniProtKB-KW"/>
</dbReference>
<keyword evidence="7" id="KW-0106">Calcium</keyword>
<dbReference type="OrthoDB" id="3039123at2759"/>
<dbReference type="InterPro" id="IPR011118">
    <property type="entry name" value="Tannase/feruloyl_esterase"/>
</dbReference>
<dbReference type="InterPro" id="IPR029058">
    <property type="entry name" value="AB_hydrolase_fold"/>
</dbReference>
<dbReference type="AlphaFoldDB" id="A0A1S9DT03"/>
<feature type="region of interest" description="Disordered" evidence="11">
    <location>
        <begin position="879"/>
        <end position="905"/>
    </location>
</feature>
<dbReference type="Proteomes" id="UP000190312">
    <property type="component" value="Unassembled WGS sequence"/>
</dbReference>
<evidence type="ECO:0000256" key="3">
    <source>
        <dbReference type="ARBA" id="ARBA00022651"/>
    </source>
</evidence>
<keyword evidence="5 10" id="KW-0732">Signal</keyword>
<evidence type="ECO:0000256" key="11">
    <source>
        <dbReference type="SAM" id="MobiDB-lite"/>
    </source>
</evidence>
<feature type="compositionally biased region" description="Basic and acidic residues" evidence="11">
    <location>
        <begin position="881"/>
        <end position="905"/>
    </location>
</feature>
<comment type="similarity">
    <text evidence="1 10">Belongs to the tannase family.</text>
</comment>
<reference evidence="12 13" key="1">
    <citation type="submission" date="2016-10" db="EMBL/GenBank/DDBJ databases">
        <title>Genome sequencing of Aspergillus oryzae BCC7051.</title>
        <authorList>
            <person name="Thammarongtham C."/>
            <person name="Vorapreeda T."/>
            <person name="Nookaew I."/>
            <person name="Srisuk T."/>
            <person name="Land M."/>
            <person name="Jeennor S."/>
            <person name="Laoteng K."/>
        </authorList>
    </citation>
    <scope>NUCLEOTIDE SEQUENCE [LARGE SCALE GENOMIC DNA]</scope>
    <source>
        <strain evidence="12 13">BCC7051</strain>
    </source>
</reference>
<dbReference type="SUPFAM" id="SSF53474">
    <property type="entry name" value="alpha/beta-Hydrolases"/>
    <property type="match status" value="1"/>
</dbReference>
<dbReference type="VEuPathDB" id="FungiDB:AO090102000014"/>
<evidence type="ECO:0000256" key="4">
    <source>
        <dbReference type="ARBA" id="ARBA00022723"/>
    </source>
</evidence>
<feature type="signal peptide" evidence="10">
    <location>
        <begin position="1"/>
        <end position="19"/>
    </location>
</feature>
<protein>
    <recommendedName>
        <fullName evidence="10">Carboxylic ester hydrolase</fullName>
        <ecNumber evidence="10">3.1.1.-</ecNumber>
    </recommendedName>
</protein>
<organism evidence="12 13">
    <name type="scientific">Aspergillus oryzae</name>
    <name type="common">Yellow koji mold</name>
    <dbReference type="NCBI Taxonomy" id="5062"/>
    <lineage>
        <taxon>Eukaryota</taxon>
        <taxon>Fungi</taxon>
        <taxon>Dikarya</taxon>
        <taxon>Ascomycota</taxon>
        <taxon>Pezizomycotina</taxon>
        <taxon>Eurotiomycetes</taxon>
        <taxon>Eurotiomycetidae</taxon>
        <taxon>Eurotiales</taxon>
        <taxon>Aspergillaceae</taxon>
        <taxon>Aspergillus</taxon>
        <taxon>Aspergillus subgen. Circumdati</taxon>
    </lineage>
</organism>
<dbReference type="PANTHER" id="PTHR33938">
    <property type="entry name" value="FERULOYL ESTERASE B-RELATED"/>
    <property type="match status" value="1"/>
</dbReference>
<dbReference type="GO" id="GO:0045493">
    <property type="term" value="P:xylan catabolic process"/>
    <property type="evidence" value="ECO:0007669"/>
    <property type="project" value="UniProtKB-KW"/>
</dbReference>
<evidence type="ECO:0000256" key="9">
    <source>
        <dbReference type="ARBA" id="ARBA00034075"/>
    </source>
</evidence>
<dbReference type="Pfam" id="PF07519">
    <property type="entry name" value="Tannase"/>
    <property type="match status" value="1"/>
</dbReference>
<keyword evidence="3" id="KW-0624">Polysaccharide degradation</keyword>
<comment type="caution">
    <text evidence="12">The sequence shown here is derived from an EMBL/GenBank/DDBJ whole genome shotgun (WGS) entry which is preliminary data.</text>
</comment>
<proteinExistence type="inferred from homology"/>
<keyword evidence="2" id="KW-0719">Serine esterase</keyword>
<keyword evidence="4" id="KW-0479">Metal-binding</keyword>